<keyword evidence="2" id="KW-0863">Zinc-finger</keyword>
<evidence type="ECO:0000256" key="1">
    <source>
        <dbReference type="ARBA" id="ARBA00022723"/>
    </source>
</evidence>
<dbReference type="Proteomes" id="UP000014680">
    <property type="component" value="Unassembled WGS sequence"/>
</dbReference>
<dbReference type="GeneID" id="14882653"/>
<proteinExistence type="predicted"/>
<keyword evidence="3" id="KW-0862">Zinc</keyword>
<dbReference type="VEuPathDB" id="AmoebaDB:EIN_468320"/>
<dbReference type="OMA" id="ANIECSV"/>
<gene>
    <name evidence="4" type="ORF">EIN_468320</name>
</gene>
<protein>
    <recommendedName>
        <fullName evidence="6">RING-type domain-containing protein</fullName>
    </recommendedName>
</protein>
<dbReference type="KEGG" id="eiv:EIN_468320"/>
<evidence type="ECO:0000313" key="5">
    <source>
        <dbReference type="Proteomes" id="UP000014680"/>
    </source>
</evidence>
<evidence type="ECO:0008006" key="6">
    <source>
        <dbReference type="Google" id="ProtNLM"/>
    </source>
</evidence>
<name>A0A0A1TWI3_ENTIV</name>
<sequence>MSVKEKVKTDRETKKEIDPFRTVDFSNNFRRLYRINEYINSYMVMEDTILIGSSIGHVFLFSKNEGYKSDTCFDEVPVVGFALYNEEVALVIQPEKILKMDLVNSKVIGAVKTFGERQIVSATYNPTDLKQFCCVLRNQKTKEYSLKVDNQLDRTFSDKVIPNSSGEKWNTLNKLKWFGKTILMILSTRGAEGKYTNITIVYFDLSKQKFSNIQFGKLEIDAQALCSVTQVNSETVIITWGFIKGEFQASPSFAYDGEKTFEAPTTFFLPHNVTDIYSTGMVNDKMIGYVYCENNVDPKYGLRYLVSNDERDKVPTYPSIKKDDISSTLFELYGDRVDKIRTNESGDKIVSEDEDIENEYNEKSDCIWLLTKKTFIKITLLNDNDIIDGWTKDKQYNLILDRVAKIHMEVDVTGFWENFILGFKNKLVQVENSEDGYQIMETYLDNGMMSVGDFAELCLKYNTTKKEFKDKNSKESKEQKKRYVKDLDNMNTIINFFTGYTLYEVSKIYTRYNELCEAFKNFKKNKDNVISYQQAFNVLNNSIVKETIQVVKGVSDFSAVSKDDTMSLLITEIDKYRTLLLFPKMPNFIQEQIAMIYMKIKTKEETQKRVFEVFNLRYKLENMLLKEAQDFVFKLKSPELLEIFLTRLQEIYDERMQSVVDKDQLVQETQNVFTSDGYDITNLVKRVKNKAGFETPLVVEIINSSTTTNPKSNLKYKLYQMLFKLLREKNESLSVFDDTVRPKYNETDTYERFLLDAANSDRNTPLDATNSDKNKKVVVDHINNILSQFTSYEQFMKTTNKTAKKETNQKDEKTDTLSIGDESKREAYDTIASVMDVVNSLSFEFSKNLVDQKNFPRCPWAVTLLYSLSAYKDRLVDTLPENNDLKTYAQPICEGLRVAELKSKALSRVMEMALNEQYLKVNSKLRKYKKGVVLDFTETCTNKAGDIGDDFYVFKCGHYVCSECMSLKSEDQIECIMCKLKNANKKDKSTAKQTAALKEKEFKDQAEKTELTV</sequence>
<dbReference type="InterPro" id="IPR017907">
    <property type="entry name" value="Znf_RING_CS"/>
</dbReference>
<evidence type="ECO:0000256" key="3">
    <source>
        <dbReference type="ARBA" id="ARBA00022833"/>
    </source>
</evidence>
<accession>A0A0A1TWI3</accession>
<dbReference type="GO" id="GO:0008270">
    <property type="term" value="F:zinc ion binding"/>
    <property type="evidence" value="ECO:0007669"/>
    <property type="project" value="UniProtKB-KW"/>
</dbReference>
<evidence type="ECO:0000313" key="4">
    <source>
        <dbReference type="EMBL" id="ELP83698.1"/>
    </source>
</evidence>
<keyword evidence="5" id="KW-1185">Reference proteome</keyword>
<organism evidence="4 5">
    <name type="scientific">Entamoeba invadens IP1</name>
    <dbReference type="NCBI Taxonomy" id="370355"/>
    <lineage>
        <taxon>Eukaryota</taxon>
        <taxon>Amoebozoa</taxon>
        <taxon>Evosea</taxon>
        <taxon>Archamoebae</taxon>
        <taxon>Mastigamoebida</taxon>
        <taxon>Entamoebidae</taxon>
        <taxon>Entamoeba</taxon>
    </lineage>
</organism>
<dbReference type="OrthoDB" id="26521at2759"/>
<dbReference type="EMBL" id="KB207240">
    <property type="protein sequence ID" value="ELP83698.1"/>
    <property type="molecule type" value="Genomic_DNA"/>
</dbReference>
<dbReference type="RefSeq" id="XP_004183044.1">
    <property type="nucleotide sequence ID" value="XM_004182996.1"/>
</dbReference>
<dbReference type="AlphaFoldDB" id="A0A0A1TWI3"/>
<evidence type="ECO:0000256" key="2">
    <source>
        <dbReference type="ARBA" id="ARBA00022771"/>
    </source>
</evidence>
<dbReference type="PROSITE" id="PS00518">
    <property type="entry name" value="ZF_RING_1"/>
    <property type="match status" value="1"/>
</dbReference>
<keyword evidence="1" id="KW-0479">Metal-binding</keyword>
<reference evidence="4 5" key="1">
    <citation type="submission" date="2012-10" db="EMBL/GenBank/DDBJ databases">
        <authorList>
            <person name="Zafar N."/>
            <person name="Inman J."/>
            <person name="Hall N."/>
            <person name="Lorenzi H."/>
            <person name="Caler E."/>
        </authorList>
    </citation>
    <scope>NUCLEOTIDE SEQUENCE [LARGE SCALE GENOMIC DNA]</scope>
    <source>
        <strain evidence="4 5">IP1</strain>
    </source>
</reference>